<evidence type="ECO:0000313" key="9">
    <source>
        <dbReference type="Proteomes" id="UP000311919"/>
    </source>
</evidence>
<feature type="region of interest" description="Disordered" evidence="5">
    <location>
        <begin position="619"/>
        <end position="644"/>
    </location>
</feature>
<dbReference type="InterPro" id="IPR019786">
    <property type="entry name" value="Zinc_finger_PHD-type_CS"/>
</dbReference>
<dbReference type="InterPro" id="IPR001841">
    <property type="entry name" value="Znf_RING"/>
</dbReference>
<dbReference type="Proteomes" id="UP000311919">
    <property type="component" value="Unassembled WGS sequence"/>
</dbReference>
<dbReference type="Gene3D" id="3.30.40.10">
    <property type="entry name" value="Zinc/RING finger domain, C3HC4 (zinc finger)"/>
    <property type="match status" value="3"/>
</dbReference>
<dbReference type="Pfam" id="PF13639">
    <property type="entry name" value="zf-RING_2"/>
    <property type="match status" value="1"/>
</dbReference>
<dbReference type="SUPFAM" id="SSF57903">
    <property type="entry name" value="FYVE/PHD zinc finger"/>
    <property type="match status" value="1"/>
</dbReference>
<comment type="caution">
    <text evidence="8">The sequence shown here is derived from an EMBL/GenBank/DDBJ whole genome shotgun (WGS) entry which is preliminary data.</text>
</comment>
<dbReference type="InterPro" id="IPR013083">
    <property type="entry name" value="Znf_RING/FYVE/PHD"/>
</dbReference>
<evidence type="ECO:0000313" key="8">
    <source>
        <dbReference type="EMBL" id="TNN11894.1"/>
    </source>
</evidence>
<dbReference type="STRING" id="6182.A0A4Z2D5Y3"/>
<dbReference type="PROSITE" id="PS01359">
    <property type="entry name" value="ZF_PHD_1"/>
    <property type="match status" value="1"/>
</dbReference>
<feature type="region of interest" description="Disordered" evidence="5">
    <location>
        <begin position="430"/>
        <end position="473"/>
    </location>
</feature>
<evidence type="ECO:0000256" key="4">
    <source>
        <dbReference type="PROSITE-ProRule" id="PRU00175"/>
    </source>
</evidence>
<dbReference type="InterPro" id="IPR019787">
    <property type="entry name" value="Znf_PHD-finger"/>
</dbReference>
<dbReference type="OrthoDB" id="365379at2759"/>
<reference evidence="8 9" key="1">
    <citation type="submission" date="2019-03" db="EMBL/GenBank/DDBJ databases">
        <title>An improved genome assembly of the fluke Schistosoma japonicum.</title>
        <authorList>
            <person name="Hu W."/>
            <person name="Luo F."/>
            <person name="Yin M."/>
            <person name="Mo X."/>
            <person name="Sun C."/>
            <person name="Wu Q."/>
            <person name="Zhu B."/>
            <person name="Xiang M."/>
            <person name="Wang J."/>
            <person name="Wang Y."/>
            <person name="Zhang T."/>
            <person name="Xu B."/>
            <person name="Zheng H."/>
            <person name="Feng Z."/>
        </authorList>
    </citation>
    <scope>NUCLEOTIDE SEQUENCE [LARGE SCALE GENOMIC DNA]</scope>
    <source>
        <strain evidence="8">HuSjv2</strain>
        <tissue evidence="8">Worms</tissue>
    </source>
</reference>
<feature type="compositionally biased region" description="Polar residues" evidence="5">
    <location>
        <begin position="623"/>
        <end position="644"/>
    </location>
</feature>
<feature type="domain" description="PHD-type" evidence="6">
    <location>
        <begin position="167"/>
        <end position="217"/>
    </location>
</feature>
<evidence type="ECO:0000256" key="2">
    <source>
        <dbReference type="ARBA" id="ARBA00022771"/>
    </source>
</evidence>
<feature type="compositionally biased region" description="Polar residues" evidence="5">
    <location>
        <begin position="462"/>
        <end position="471"/>
    </location>
</feature>
<dbReference type="PANTHER" id="PTHR12618:SF20">
    <property type="entry name" value="PHD AND RING FINGER DOMAIN-CONTAINING PROTEIN 1"/>
    <property type="match status" value="1"/>
</dbReference>
<accession>A0A4Z2D5Y3</accession>
<dbReference type="InterPro" id="IPR057031">
    <property type="entry name" value="SFR19-like_C"/>
</dbReference>
<keyword evidence="3" id="KW-0862">Zinc</keyword>
<evidence type="ECO:0000259" key="6">
    <source>
        <dbReference type="PROSITE" id="PS50016"/>
    </source>
</evidence>
<proteinExistence type="predicted"/>
<dbReference type="SMART" id="SM00249">
    <property type="entry name" value="PHD"/>
    <property type="match status" value="1"/>
</dbReference>
<name>A0A4Z2D5Y3_SCHJA</name>
<feature type="domain" description="RING-type" evidence="7">
    <location>
        <begin position="89"/>
        <end position="129"/>
    </location>
</feature>
<dbReference type="EMBL" id="SKCS01000282">
    <property type="protein sequence ID" value="TNN11894.1"/>
    <property type="molecule type" value="Genomic_DNA"/>
</dbReference>
<keyword evidence="1" id="KW-0479">Metal-binding</keyword>
<dbReference type="Pfam" id="PF23030">
    <property type="entry name" value="SCAF11-like_C"/>
    <property type="match status" value="1"/>
</dbReference>
<gene>
    <name evidence="8" type="ORF">EWB00_004355</name>
</gene>
<evidence type="ECO:0000256" key="1">
    <source>
        <dbReference type="ARBA" id="ARBA00022723"/>
    </source>
</evidence>
<evidence type="ECO:0000256" key="3">
    <source>
        <dbReference type="ARBA" id="ARBA00022833"/>
    </source>
</evidence>
<organism evidence="8 9">
    <name type="scientific">Schistosoma japonicum</name>
    <name type="common">Blood fluke</name>
    <dbReference type="NCBI Taxonomy" id="6182"/>
    <lineage>
        <taxon>Eukaryota</taxon>
        <taxon>Metazoa</taxon>
        <taxon>Spiralia</taxon>
        <taxon>Lophotrochozoa</taxon>
        <taxon>Platyhelminthes</taxon>
        <taxon>Trematoda</taxon>
        <taxon>Digenea</taxon>
        <taxon>Strigeidida</taxon>
        <taxon>Schistosomatoidea</taxon>
        <taxon>Schistosomatidae</taxon>
        <taxon>Schistosoma</taxon>
    </lineage>
</organism>
<dbReference type="PROSITE" id="PS50089">
    <property type="entry name" value="ZF_RING_2"/>
    <property type="match status" value="2"/>
</dbReference>
<dbReference type="PROSITE" id="PS00518">
    <property type="entry name" value="ZF_RING_1"/>
    <property type="match status" value="1"/>
</dbReference>
<dbReference type="CDD" id="cd15545">
    <property type="entry name" value="PHD_BAZ2A_like"/>
    <property type="match status" value="1"/>
</dbReference>
<dbReference type="GO" id="GO:0008270">
    <property type="term" value="F:zinc ion binding"/>
    <property type="evidence" value="ECO:0007669"/>
    <property type="project" value="UniProtKB-KW"/>
</dbReference>
<keyword evidence="2 4" id="KW-0863">Zinc-finger</keyword>
<feature type="domain" description="RING-type" evidence="7">
    <location>
        <begin position="14"/>
        <end position="57"/>
    </location>
</feature>
<feature type="region of interest" description="Disordered" evidence="5">
    <location>
        <begin position="531"/>
        <end position="580"/>
    </location>
</feature>
<dbReference type="Pfam" id="PF00628">
    <property type="entry name" value="PHD"/>
    <property type="match status" value="1"/>
</dbReference>
<dbReference type="SUPFAM" id="SSF57850">
    <property type="entry name" value="RING/U-box"/>
    <property type="match status" value="2"/>
</dbReference>
<sequence length="839" mass="94195">MLDFLNLKKSEYLCELCHGIIKEENCTPKSCTHMFHISCLEDWAYDIDSSSEFTCPVSGCSLSFTEIIIRKTPGATGFTLTSFKENHQCPICCERIRKPVATPESCNHSFCYICLKEWSRVRHECPLDRGAYELILLSDWVGGPIKKRVNAPPVKQQLSETPPLELDVNCEVCHRPDDEAHLLLCDHCDRGYHTYCLPTPLSSIPDGDWFCPECFRQGIVPPDEITTNRASTTTDRRVQRNTRRRLIDSEAEESERDEVNNSLDSSSENLYLTHELSCTAQRRLEEQATRRHRGRRLLQDLIADLSERISSEASVRARRRHSQRLRVRNQLASESAGLGTSVSTNGQTTICFEISSSTNQPVSIRLGRPPANSNQNPNTLRSECNGQVSVDNQLEGCRKRLRILSSSDSESDDQDGVILRNSRLTGYHSRLLRSPSESEVEDSPILSGPSSSNHTKRIRGTDATTKTSGTSPEEDILRSAIPESSHINFIQNTALESLHRESDSERSDFKETFVSVVKNTQKKTKAARKKSKRRLPNKVKRKYVKKKPIKSKKFQRSRRKMHRKIRKLSSSSSSISPKSSTYQFRVRNGLIGSSLPKLSILGKESQCDFRLLVEDDETLKSPPVTTTNSASDTSVRQPNPRSSTYLSDIEAGQASLFRFSTRHMQVNPDHSMSPIPVAKHPSPPTDKISASNSVTTEFSSVSTDNSISPFSGANSIPSATKTLLSSNPATNSQIRYSSAASAKCSIITNPTPSTSHNCSSEPNLSHSDWDPESLLRVKSTLKHHLKAYVASHRIDKETCRDIFQRSLGKIIRKPARKVTDERIAKLVDDYVNYCLRHKT</sequence>
<dbReference type="InterPro" id="IPR011011">
    <property type="entry name" value="Znf_FYVE_PHD"/>
</dbReference>
<dbReference type="CDD" id="cd16448">
    <property type="entry name" value="RING-H2"/>
    <property type="match status" value="1"/>
</dbReference>
<keyword evidence="9" id="KW-1185">Reference proteome</keyword>
<dbReference type="SMART" id="SM00184">
    <property type="entry name" value="RING"/>
    <property type="match status" value="3"/>
</dbReference>
<dbReference type="InterPro" id="IPR047157">
    <property type="entry name" value="PHRF1/Atg35"/>
</dbReference>
<evidence type="ECO:0000256" key="5">
    <source>
        <dbReference type="SAM" id="MobiDB-lite"/>
    </source>
</evidence>
<feature type="compositionally biased region" description="Low complexity" evidence="5">
    <location>
        <begin position="569"/>
        <end position="580"/>
    </location>
</feature>
<dbReference type="PROSITE" id="PS50016">
    <property type="entry name" value="ZF_PHD_2"/>
    <property type="match status" value="1"/>
</dbReference>
<evidence type="ECO:0000259" key="7">
    <source>
        <dbReference type="PROSITE" id="PS50089"/>
    </source>
</evidence>
<dbReference type="InterPro" id="IPR017907">
    <property type="entry name" value="Znf_RING_CS"/>
</dbReference>
<dbReference type="AlphaFoldDB" id="A0A4Z2D5Y3"/>
<dbReference type="PANTHER" id="PTHR12618">
    <property type="entry name" value="PHD AND RING FINGER DOMAIN-CONTAINING PROTEIN 1"/>
    <property type="match status" value="1"/>
</dbReference>
<protein>
    <submittedName>
        <fullName evidence="8">PHD and RING finger domain-containing protein isoform 1</fullName>
    </submittedName>
</protein>
<dbReference type="InterPro" id="IPR001965">
    <property type="entry name" value="Znf_PHD"/>
</dbReference>
<feature type="compositionally biased region" description="Basic residues" evidence="5">
    <location>
        <begin position="531"/>
        <end position="567"/>
    </location>
</feature>